<dbReference type="Proteomes" id="UP001207294">
    <property type="component" value="Unassembled WGS sequence"/>
</dbReference>
<keyword evidence="3" id="KW-1185">Reference proteome</keyword>
<dbReference type="GeneID" id="93560309"/>
<feature type="transmembrane region" description="Helical" evidence="1">
    <location>
        <begin position="83"/>
        <end position="105"/>
    </location>
</feature>
<dbReference type="Pfam" id="PF05656">
    <property type="entry name" value="DUF805"/>
    <property type="match status" value="1"/>
</dbReference>
<comment type="caution">
    <text evidence="2">The sequence shown here is derived from an EMBL/GenBank/DDBJ whole genome shotgun (WGS) entry which is preliminary data.</text>
</comment>
<accession>A0ABT3BXS7</accession>
<dbReference type="EMBL" id="JAOXML010000009">
    <property type="protein sequence ID" value="MCV4377649.1"/>
    <property type="molecule type" value="Genomic_DNA"/>
</dbReference>
<sequence length="122" mass="13067">MNHLYNVFAKTFDFSGRASRMELFVFVLICAVLFAAAVAIDLSNDGFDPGEGIGGATALLLVAMFMTNLSLSVRRLHDINLSGWFVLVGLIPIVGPLAQISLLFLPGTEGVNDYGPAPHTKV</sequence>
<dbReference type="RefSeq" id="WP_117185238.1">
    <property type="nucleotide sequence ID" value="NZ_JAFGZD010000003.1"/>
</dbReference>
<protein>
    <submittedName>
        <fullName evidence="2">DUF805 domain-containing protein</fullName>
    </submittedName>
</protein>
<name>A0ABT3BXS7_9PSED</name>
<dbReference type="InterPro" id="IPR008523">
    <property type="entry name" value="DUF805"/>
</dbReference>
<evidence type="ECO:0000313" key="3">
    <source>
        <dbReference type="Proteomes" id="UP001207294"/>
    </source>
</evidence>
<organism evidence="2 3">
    <name type="scientific">Pseudomonas capsici</name>
    <dbReference type="NCBI Taxonomy" id="2810614"/>
    <lineage>
        <taxon>Bacteria</taxon>
        <taxon>Pseudomonadati</taxon>
        <taxon>Pseudomonadota</taxon>
        <taxon>Gammaproteobacteria</taxon>
        <taxon>Pseudomonadales</taxon>
        <taxon>Pseudomonadaceae</taxon>
        <taxon>Pseudomonas</taxon>
    </lineage>
</organism>
<feature type="transmembrane region" description="Helical" evidence="1">
    <location>
        <begin position="52"/>
        <end position="71"/>
    </location>
</feature>
<reference evidence="2 3" key="1">
    <citation type="submission" date="2022-10" db="EMBL/GenBank/DDBJ databases">
        <title>Characterization of Pseudomonas capsici strains from pepper and tomato in Georgia.</title>
        <authorList>
            <person name="Zhao M."/>
            <person name="Dutta B."/>
        </authorList>
    </citation>
    <scope>NUCLEOTIDE SEQUENCE [LARGE SCALE GENOMIC DNA]</scope>
    <source>
        <strain evidence="2 3">Pc20-5</strain>
    </source>
</reference>
<feature type="transmembrane region" description="Helical" evidence="1">
    <location>
        <begin position="21"/>
        <end position="40"/>
    </location>
</feature>
<evidence type="ECO:0000313" key="2">
    <source>
        <dbReference type="EMBL" id="MCV4377649.1"/>
    </source>
</evidence>
<evidence type="ECO:0000256" key="1">
    <source>
        <dbReference type="SAM" id="Phobius"/>
    </source>
</evidence>
<proteinExistence type="predicted"/>
<keyword evidence="1" id="KW-1133">Transmembrane helix</keyword>
<gene>
    <name evidence="2" type="ORF">OH718_13685</name>
</gene>
<keyword evidence="1" id="KW-0812">Transmembrane</keyword>
<keyword evidence="1" id="KW-0472">Membrane</keyword>
<dbReference type="PANTHER" id="PTHR34980">
    <property type="entry name" value="INNER MEMBRANE PROTEIN-RELATED-RELATED"/>
    <property type="match status" value="1"/>
</dbReference>